<comment type="caution">
    <text evidence="2">The sequence shown here is derived from an EMBL/GenBank/DDBJ whole genome shotgun (WGS) entry which is preliminary data.</text>
</comment>
<accession>A0AAN9LZK6</accession>
<evidence type="ECO:0000256" key="1">
    <source>
        <dbReference type="SAM" id="MobiDB-lite"/>
    </source>
</evidence>
<feature type="region of interest" description="Disordered" evidence="1">
    <location>
        <begin position="112"/>
        <end position="132"/>
    </location>
</feature>
<dbReference type="EMBL" id="JAYMYR010000009">
    <property type="protein sequence ID" value="KAK7342533.1"/>
    <property type="molecule type" value="Genomic_DNA"/>
</dbReference>
<gene>
    <name evidence="2" type="ORF">VNO80_25488</name>
</gene>
<dbReference type="Proteomes" id="UP001374584">
    <property type="component" value="Unassembled WGS sequence"/>
</dbReference>
<evidence type="ECO:0000313" key="2">
    <source>
        <dbReference type="EMBL" id="KAK7342533.1"/>
    </source>
</evidence>
<protein>
    <submittedName>
        <fullName evidence="2">Uncharacterized protein</fullName>
    </submittedName>
</protein>
<proteinExistence type="predicted"/>
<name>A0AAN9LZK6_PHACN</name>
<sequence>MMQYQCQWLLLSGQLLLRKPVMVKPSEVEKNLVQSNASSVAAGVASPYGAVGKKLYRLAGDNISASMGMPIVNGSVPAQQAVSLPIGAPVLSGQVMPTLVVEPVGSPRKRAREWVGDEEATAEREAPSIYNL</sequence>
<evidence type="ECO:0000313" key="3">
    <source>
        <dbReference type="Proteomes" id="UP001374584"/>
    </source>
</evidence>
<reference evidence="2 3" key="1">
    <citation type="submission" date="2024-01" db="EMBL/GenBank/DDBJ databases">
        <title>The genomes of 5 underutilized Papilionoideae crops provide insights into root nodulation and disease resistanc.</title>
        <authorList>
            <person name="Jiang F."/>
        </authorList>
    </citation>
    <scope>NUCLEOTIDE SEQUENCE [LARGE SCALE GENOMIC DNA]</scope>
    <source>
        <strain evidence="2">JINMINGXINNONG_FW02</strain>
        <tissue evidence="2">Leaves</tissue>
    </source>
</reference>
<keyword evidence="3" id="KW-1185">Reference proteome</keyword>
<organism evidence="2 3">
    <name type="scientific">Phaseolus coccineus</name>
    <name type="common">Scarlet runner bean</name>
    <name type="synonym">Phaseolus multiflorus</name>
    <dbReference type="NCBI Taxonomy" id="3886"/>
    <lineage>
        <taxon>Eukaryota</taxon>
        <taxon>Viridiplantae</taxon>
        <taxon>Streptophyta</taxon>
        <taxon>Embryophyta</taxon>
        <taxon>Tracheophyta</taxon>
        <taxon>Spermatophyta</taxon>
        <taxon>Magnoliopsida</taxon>
        <taxon>eudicotyledons</taxon>
        <taxon>Gunneridae</taxon>
        <taxon>Pentapetalae</taxon>
        <taxon>rosids</taxon>
        <taxon>fabids</taxon>
        <taxon>Fabales</taxon>
        <taxon>Fabaceae</taxon>
        <taxon>Papilionoideae</taxon>
        <taxon>50 kb inversion clade</taxon>
        <taxon>NPAAA clade</taxon>
        <taxon>indigoferoid/millettioid clade</taxon>
        <taxon>Phaseoleae</taxon>
        <taxon>Phaseolus</taxon>
    </lineage>
</organism>
<dbReference type="AlphaFoldDB" id="A0AAN9LZK6"/>